<keyword evidence="3" id="KW-1185">Reference proteome</keyword>
<organism evidence="2 3">
    <name type="scientific">Sphaerotilus natans subsp. natans DSM 6575</name>
    <dbReference type="NCBI Taxonomy" id="1286631"/>
    <lineage>
        <taxon>Bacteria</taxon>
        <taxon>Pseudomonadati</taxon>
        <taxon>Pseudomonadota</taxon>
        <taxon>Betaproteobacteria</taxon>
        <taxon>Burkholderiales</taxon>
        <taxon>Sphaerotilaceae</taxon>
        <taxon>Sphaerotilus</taxon>
    </lineage>
</organism>
<dbReference type="eggNOG" id="COG5653">
    <property type="taxonomic scope" value="Bacteria"/>
</dbReference>
<dbReference type="STRING" id="34103.SAMN05421778_105150"/>
<dbReference type="AlphaFoldDB" id="A0A059KNX1"/>
<evidence type="ECO:0000313" key="3">
    <source>
        <dbReference type="Proteomes" id="UP000026714"/>
    </source>
</evidence>
<dbReference type="EMBL" id="AZRA01000030">
    <property type="protein sequence ID" value="KDB53121.1"/>
    <property type="molecule type" value="Genomic_DNA"/>
</dbReference>
<dbReference type="Proteomes" id="UP000026714">
    <property type="component" value="Unassembled WGS sequence"/>
</dbReference>
<feature type="domain" description="BioF2-like acetyltransferase" evidence="1">
    <location>
        <begin position="196"/>
        <end position="324"/>
    </location>
</feature>
<sequence>MNVSAPAPLLSTAIEPSVSVVRDADGLSALRTDWEALERRAVHGGPFVRWRHVQLAARHLLGAGDELHVMTVRADDERLIGVLPLLRTSERHYGMTLKVLRQIGILEGDRPGVLALEDADAVWAALWRHLQATRADWQVLDLRELDPGSWPLRELAEPGPGFQAELGDDVISTFQPLTGTWPAHLSRRPEALREQRLQARQQLAAAMPGLCVAVADTPQDILAAFDRYLALEAGLREQGGGVTIGGDERRVAFYREWLPRLAADGDAAVWLLGSVEQGEVAGLLRLRSGHLWIERHACFDPARAAHTPSLLLLLEALQHGFATTATESRLVNLREPDGAPASAMSWYDDCLQTRRLSVWNLHSKLAPVAFLKGLGRRLRG</sequence>
<gene>
    <name evidence="2" type="ORF">X805_12930</name>
</gene>
<dbReference type="RefSeq" id="WP_037479656.1">
    <property type="nucleotide sequence ID" value="NZ_AZRA01000030.1"/>
</dbReference>
<evidence type="ECO:0000259" key="1">
    <source>
        <dbReference type="Pfam" id="PF13480"/>
    </source>
</evidence>
<protein>
    <recommendedName>
        <fullName evidence="1">BioF2-like acetyltransferase domain-containing protein</fullName>
    </recommendedName>
</protein>
<dbReference type="InterPro" id="IPR038740">
    <property type="entry name" value="BioF2-like_GNAT_dom"/>
</dbReference>
<dbReference type="Pfam" id="PF13480">
    <property type="entry name" value="Acetyltransf_6"/>
    <property type="match status" value="1"/>
</dbReference>
<evidence type="ECO:0000313" key="2">
    <source>
        <dbReference type="EMBL" id="KDB53121.1"/>
    </source>
</evidence>
<accession>A0A059KNX1</accession>
<proteinExistence type="predicted"/>
<name>A0A059KNX1_9BURK</name>
<reference evidence="2 3" key="1">
    <citation type="journal article" date="2014" name="FEMS Microbiol. Ecol.">
        <title>Sphaerotilus natans encrusted with nanoball-shaped Fe(III) oxide minerals formed by nitrate-reducing mixotrophic Fe(II) oxidation.</title>
        <authorList>
            <person name="Park S."/>
            <person name="Kim D.H."/>
            <person name="Lee J.H."/>
            <person name="Hur H.G."/>
        </authorList>
    </citation>
    <scope>NUCLEOTIDE SEQUENCE [LARGE SCALE GENOMIC DNA]</scope>
    <source>
        <strain evidence="2 3">DSM 6575</strain>
    </source>
</reference>
<comment type="caution">
    <text evidence="2">The sequence shown here is derived from an EMBL/GenBank/DDBJ whole genome shotgun (WGS) entry which is preliminary data.</text>
</comment>